<comment type="caution">
    <text evidence="3">The sequence shown here is derived from an EMBL/GenBank/DDBJ whole genome shotgun (WGS) entry which is preliminary data.</text>
</comment>
<reference evidence="3 4" key="1">
    <citation type="submission" date="2018-03" db="EMBL/GenBank/DDBJ databases">
        <title>The draft genome of Sphingosinicella sp. GL-C-18.</title>
        <authorList>
            <person name="Liu L."/>
            <person name="Li L."/>
            <person name="Liang L."/>
            <person name="Zhang X."/>
            <person name="Wang T."/>
        </authorList>
    </citation>
    <scope>NUCLEOTIDE SEQUENCE [LARGE SCALE GENOMIC DNA]</scope>
    <source>
        <strain evidence="3 4">GL-C-18</strain>
    </source>
</reference>
<dbReference type="InterPro" id="IPR001296">
    <property type="entry name" value="Glyco_trans_1"/>
</dbReference>
<evidence type="ECO:0000259" key="1">
    <source>
        <dbReference type="Pfam" id="PF00534"/>
    </source>
</evidence>
<dbReference type="OrthoDB" id="9790710at2"/>
<organism evidence="3 4">
    <name type="scientific">Allosphingosinicella deserti</name>
    <dbReference type="NCBI Taxonomy" id="2116704"/>
    <lineage>
        <taxon>Bacteria</taxon>
        <taxon>Pseudomonadati</taxon>
        <taxon>Pseudomonadota</taxon>
        <taxon>Alphaproteobacteria</taxon>
        <taxon>Sphingomonadales</taxon>
        <taxon>Sphingomonadaceae</taxon>
        <taxon>Allosphingosinicella</taxon>
    </lineage>
</organism>
<gene>
    <name evidence="3" type="ORF">C7I55_26420</name>
</gene>
<accession>A0A2P7QEI0</accession>
<evidence type="ECO:0000313" key="3">
    <source>
        <dbReference type="EMBL" id="PSJ36382.1"/>
    </source>
</evidence>
<dbReference type="PANTHER" id="PTHR12526:SF630">
    <property type="entry name" value="GLYCOSYLTRANSFERASE"/>
    <property type="match status" value="1"/>
</dbReference>
<dbReference type="CDD" id="cd03820">
    <property type="entry name" value="GT4_AmsD-like"/>
    <property type="match status" value="1"/>
</dbReference>
<feature type="domain" description="Glycosyl transferase family 1" evidence="1">
    <location>
        <begin position="184"/>
        <end position="339"/>
    </location>
</feature>
<evidence type="ECO:0000259" key="2">
    <source>
        <dbReference type="Pfam" id="PF13439"/>
    </source>
</evidence>
<dbReference type="Gene3D" id="3.40.50.2000">
    <property type="entry name" value="Glycogen Phosphorylase B"/>
    <property type="match status" value="2"/>
</dbReference>
<protein>
    <submittedName>
        <fullName evidence="3">Glycosyltransferase family 4 protein</fullName>
    </submittedName>
</protein>
<dbReference type="Pfam" id="PF13439">
    <property type="entry name" value="Glyco_transf_4"/>
    <property type="match status" value="1"/>
</dbReference>
<dbReference type="Proteomes" id="UP000241167">
    <property type="component" value="Unassembled WGS sequence"/>
</dbReference>
<dbReference type="EMBL" id="PXYI01000014">
    <property type="protein sequence ID" value="PSJ36382.1"/>
    <property type="molecule type" value="Genomic_DNA"/>
</dbReference>
<dbReference type="PANTHER" id="PTHR12526">
    <property type="entry name" value="GLYCOSYLTRANSFERASE"/>
    <property type="match status" value="1"/>
</dbReference>
<evidence type="ECO:0000313" key="4">
    <source>
        <dbReference type="Proteomes" id="UP000241167"/>
    </source>
</evidence>
<dbReference type="AlphaFoldDB" id="A0A2P7QEI0"/>
<keyword evidence="3" id="KW-0808">Transferase</keyword>
<proteinExistence type="predicted"/>
<dbReference type="Pfam" id="PF00534">
    <property type="entry name" value="Glycos_transf_1"/>
    <property type="match status" value="1"/>
</dbReference>
<sequence length="377" mass="40109">MNGSVAHPRHIAIVTAGLGAGGAERVIAEIAGRWSAAGTRVTIVSFDRPGDRVYHPLPEPIAVVKLGIPGQGGASFLARLRRLRSTLHGLAPDIVVSFLTKVNILTLLATMGLRAPVVVAERNNPERQDAHIFWRLASSLVHLRASLVICQTERSRRCVPLAARSRVRVIPNPVNPAKHLPVATARPVLAAVGRLTPQKGFDMLIDAFSAVADRHPNWDLHIWGEGPSRAVLQARIAAAGLSKRVILRGLSPEPGTWVKEASAFVLSSRYEGFPNVLGEALAAGLPSVAADCDFGPSDLLIDGANGLLVAPDDMEALAAGLNRLLGDAALRARFRDAAPAVAIRYAPEQIFNAWNDVVEALAATPRPAVRAPQVRVA</sequence>
<name>A0A2P7QEI0_9SPHN</name>
<dbReference type="InterPro" id="IPR028098">
    <property type="entry name" value="Glyco_trans_4-like_N"/>
</dbReference>
<dbReference type="GO" id="GO:0016757">
    <property type="term" value="F:glycosyltransferase activity"/>
    <property type="evidence" value="ECO:0007669"/>
    <property type="project" value="InterPro"/>
</dbReference>
<dbReference type="RefSeq" id="WP_106516056.1">
    <property type="nucleotide sequence ID" value="NZ_PXYI01000014.1"/>
</dbReference>
<dbReference type="SUPFAM" id="SSF53756">
    <property type="entry name" value="UDP-Glycosyltransferase/glycogen phosphorylase"/>
    <property type="match status" value="1"/>
</dbReference>
<feature type="domain" description="Glycosyltransferase subfamily 4-like N-terminal" evidence="2">
    <location>
        <begin position="21"/>
        <end position="177"/>
    </location>
</feature>
<keyword evidence="4" id="KW-1185">Reference proteome</keyword>